<dbReference type="Pfam" id="PF00270">
    <property type="entry name" value="DEAD"/>
    <property type="match status" value="1"/>
</dbReference>
<evidence type="ECO:0000256" key="4">
    <source>
        <dbReference type="ARBA" id="ARBA00022840"/>
    </source>
</evidence>
<dbReference type="InterPro" id="IPR014013">
    <property type="entry name" value="Helic_SF1/SF2_ATP-bd_DinG/Rad3"/>
</dbReference>
<dbReference type="OrthoDB" id="9805194at2"/>
<dbReference type="Gene3D" id="3.40.50.300">
    <property type="entry name" value="P-loop containing nucleotide triphosphate hydrolases"/>
    <property type="match status" value="2"/>
</dbReference>
<name>A0A432ZLA0_9GAMM</name>
<evidence type="ECO:0000313" key="10">
    <source>
        <dbReference type="Proteomes" id="UP000287996"/>
    </source>
</evidence>
<keyword evidence="9" id="KW-0347">Helicase</keyword>
<sequence>MAVASDAIAAVFQPGGTLAKALPQFQPRQAQQQMAEAIAKTMTAAKPLVVEAETGTGKTFAYLAPVLLQTGKVIISTGTKNLQEQLFHRDLPLLRDTLAPKKTAALLKGRANYLCIHRMQQAAESPEHYRPEVAKQLIAVQRWSHSTRSGDLGELNQLPENAEVLPQVTSTVDNCLGRDCPNYEDCYVVKARKEALEADIVVVNHHLFFADMALKDVGFGELIPEAQTVVFDEAHQLPDIASQYFGEAVSSRQLQDMLLELQQLCATELKDLGQANQLAQVIQQQLRDWRLAFPLDPMRGQWREWKSKDDIATLAARLSERLAQLESVIGAALGRSQDLDNLYERFQLYQQRWQQLQDTDRTGYSFWFETTPRHVVLHQTPLSVAERFRQYMEKQKIHWVFTSATLAMGEDFSHFTSRLGLEDAQTLRLTSPFDYPNQALLCLPRYLPPPSSKQMLDSLLPVAERLIAHNHGGTFLLFTSHRMLNLVANGLRERLSRPLFVQGESTKRELLEQFVASQNGVLLGTASFWEGVDVQGEALRCVVIDKLPFVSPDDPLLMARVEDARRRGVNPFATIQLPEAVIALKQGAGRLIRDSNDRGVLVVCDHRLVTKAYGELFLRSLPPMRRTRDIEQAYQFLEEK</sequence>
<dbReference type="InterPro" id="IPR027417">
    <property type="entry name" value="P-loop_NTPase"/>
</dbReference>
<dbReference type="SMART" id="SM00491">
    <property type="entry name" value="HELICc2"/>
    <property type="match status" value="1"/>
</dbReference>
<accession>A0A432ZLA0</accession>
<dbReference type="Proteomes" id="UP000287996">
    <property type="component" value="Unassembled WGS sequence"/>
</dbReference>
<dbReference type="GO" id="GO:0043139">
    <property type="term" value="F:5'-3' DNA helicase activity"/>
    <property type="evidence" value="ECO:0007669"/>
    <property type="project" value="UniProtKB-EC"/>
</dbReference>
<dbReference type="InterPro" id="IPR014001">
    <property type="entry name" value="Helicase_ATP-bd"/>
</dbReference>
<evidence type="ECO:0000256" key="7">
    <source>
        <dbReference type="ARBA" id="ARBA00048954"/>
    </source>
</evidence>
<dbReference type="InterPro" id="IPR006555">
    <property type="entry name" value="ATP-dep_Helicase_C"/>
</dbReference>
<gene>
    <name evidence="9" type="ORF">CWI84_10425</name>
</gene>
<evidence type="ECO:0000256" key="1">
    <source>
        <dbReference type="ARBA" id="ARBA00001966"/>
    </source>
</evidence>
<dbReference type="GO" id="GO:0005524">
    <property type="term" value="F:ATP binding"/>
    <property type="evidence" value="ECO:0007669"/>
    <property type="project" value="UniProtKB-KW"/>
</dbReference>
<dbReference type="SUPFAM" id="SSF52540">
    <property type="entry name" value="P-loop containing nucleoside triphosphate hydrolases"/>
    <property type="match status" value="2"/>
</dbReference>
<dbReference type="GO" id="GO:0003676">
    <property type="term" value="F:nucleic acid binding"/>
    <property type="evidence" value="ECO:0007669"/>
    <property type="project" value="InterPro"/>
</dbReference>
<dbReference type="SMART" id="SM00487">
    <property type="entry name" value="DEXDc"/>
    <property type="match status" value="1"/>
</dbReference>
<dbReference type="GO" id="GO:0006281">
    <property type="term" value="P:DNA repair"/>
    <property type="evidence" value="ECO:0007669"/>
    <property type="project" value="TreeGrafter"/>
</dbReference>
<protein>
    <recommendedName>
        <fullName evidence="6">DNA 5'-3' helicase</fullName>
        <ecNumber evidence="6">5.6.2.3</ecNumber>
    </recommendedName>
</protein>
<dbReference type="EC" id="5.6.2.3" evidence="6"/>
<dbReference type="InterPro" id="IPR045028">
    <property type="entry name" value="DinG/Rad3-like"/>
</dbReference>
<dbReference type="EMBL" id="PIQH01000010">
    <property type="protein sequence ID" value="RUO78748.1"/>
    <property type="molecule type" value="Genomic_DNA"/>
</dbReference>
<dbReference type="InterPro" id="IPR011545">
    <property type="entry name" value="DEAD/DEAH_box_helicase_dom"/>
</dbReference>
<comment type="catalytic activity">
    <reaction evidence="7">
        <text>ATP + H2O = ADP + phosphate + H(+)</text>
        <dbReference type="Rhea" id="RHEA:13065"/>
        <dbReference type="ChEBI" id="CHEBI:15377"/>
        <dbReference type="ChEBI" id="CHEBI:15378"/>
        <dbReference type="ChEBI" id="CHEBI:30616"/>
        <dbReference type="ChEBI" id="CHEBI:43474"/>
        <dbReference type="ChEBI" id="CHEBI:456216"/>
        <dbReference type="EC" id="5.6.2.3"/>
    </reaction>
</comment>
<comment type="cofactor">
    <cofactor evidence="1">
        <name>[4Fe-4S] cluster</name>
        <dbReference type="ChEBI" id="CHEBI:49883"/>
    </cofactor>
</comment>
<keyword evidence="2" id="KW-0547">Nucleotide-binding</keyword>
<evidence type="ECO:0000256" key="3">
    <source>
        <dbReference type="ARBA" id="ARBA00022801"/>
    </source>
</evidence>
<proteinExistence type="inferred from homology"/>
<evidence type="ECO:0000256" key="2">
    <source>
        <dbReference type="ARBA" id="ARBA00022741"/>
    </source>
</evidence>
<dbReference type="AlphaFoldDB" id="A0A432ZLA0"/>
<feature type="domain" description="Helicase ATP-binding" evidence="8">
    <location>
        <begin position="17"/>
        <end position="279"/>
    </location>
</feature>
<dbReference type="Pfam" id="PF13307">
    <property type="entry name" value="Helicase_C_2"/>
    <property type="match status" value="1"/>
</dbReference>
<dbReference type="PANTHER" id="PTHR11472:SF34">
    <property type="entry name" value="REGULATOR OF TELOMERE ELONGATION HELICASE 1"/>
    <property type="match status" value="1"/>
</dbReference>
<dbReference type="PROSITE" id="PS51193">
    <property type="entry name" value="HELICASE_ATP_BIND_2"/>
    <property type="match status" value="1"/>
</dbReference>
<dbReference type="PANTHER" id="PTHR11472">
    <property type="entry name" value="DNA REPAIR DEAD HELICASE RAD3/XP-D SUBFAMILY MEMBER"/>
    <property type="match status" value="1"/>
</dbReference>
<keyword evidence="4" id="KW-0067">ATP-binding</keyword>
<evidence type="ECO:0000256" key="6">
    <source>
        <dbReference type="ARBA" id="ARBA00044969"/>
    </source>
</evidence>
<dbReference type="GO" id="GO:0016818">
    <property type="term" value="F:hydrolase activity, acting on acid anhydrides, in phosphorus-containing anhydrides"/>
    <property type="evidence" value="ECO:0007669"/>
    <property type="project" value="InterPro"/>
</dbReference>
<evidence type="ECO:0000259" key="8">
    <source>
        <dbReference type="PROSITE" id="PS51193"/>
    </source>
</evidence>
<keyword evidence="10" id="KW-1185">Reference proteome</keyword>
<keyword evidence="3" id="KW-0378">Hydrolase</keyword>
<reference evidence="9 10" key="1">
    <citation type="journal article" date="2011" name="Front. Microbiol.">
        <title>Genomic signatures of strain selection and enhancement in Bacillus atrophaeus var. globigii, a historical biowarfare simulant.</title>
        <authorList>
            <person name="Gibbons H.S."/>
            <person name="Broomall S.M."/>
            <person name="McNew L.A."/>
            <person name="Daligault H."/>
            <person name="Chapman C."/>
            <person name="Bruce D."/>
            <person name="Karavis M."/>
            <person name="Krepps M."/>
            <person name="McGregor P.A."/>
            <person name="Hong C."/>
            <person name="Park K.H."/>
            <person name="Akmal A."/>
            <person name="Feldman A."/>
            <person name="Lin J.S."/>
            <person name="Chang W.E."/>
            <person name="Higgs B.W."/>
            <person name="Demirev P."/>
            <person name="Lindquist J."/>
            <person name="Liem A."/>
            <person name="Fochler E."/>
            <person name="Read T.D."/>
            <person name="Tapia R."/>
            <person name="Johnson S."/>
            <person name="Bishop-Lilly K.A."/>
            <person name="Detter C."/>
            <person name="Han C."/>
            <person name="Sozhamannan S."/>
            <person name="Rosenzweig C.N."/>
            <person name="Skowronski E.W."/>
        </authorList>
    </citation>
    <scope>NUCLEOTIDE SEQUENCE [LARGE SCALE GENOMIC DNA]</scope>
    <source>
        <strain evidence="9 10">CC-PW-9</strain>
    </source>
</reference>
<evidence type="ECO:0000256" key="5">
    <source>
        <dbReference type="ARBA" id="ARBA00038058"/>
    </source>
</evidence>
<comment type="similarity">
    <text evidence="5">Belongs to the helicase family. DinG subfamily.</text>
</comment>
<dbReference type="RefSeq" id="WP_126842530.1">
    <property type="nucleotide sequence ID" value="NZ_PIQH01000010.1"/>
</dbReference>
<comment type="caution">
    <text evidence="9">The sequence shown here is derived from an EMBL/GenBank/DDBJ whole genome shotgun (WGS) entry which is preliminary data.</text>
</comment>
<organism evidence="9 10">
    <name type="scientific">Idiomarina tyrosinivorans</name>
    <dbReference type="NCBI Taxonomy" id="1445662"/>
    <lineage>
        <taxon>Bacteria</taxon>
        <taxon>Pseudomonadati</taxon>
        <taxon>Pseudomonadota</taxon>
        <taxon>Gammaproteobacteria</taxon>
        <taxon>Alteromonadales</taxon>
        <taxon>Idiomarinaceae</taxon>
        <taxon>Idiomarina</taxon>
    </lineage>
</organism>
<evidence type="ECO:0000313" key="9">
    <source>
        <dbReference type="EMBL" id="RUO78748.1"/>
    </source>
</evidence>